<proteinExistence type="predicted"/>
<name>A0ACB6YZ76_THEGA</name>
<reference evidence="1" key="1">
    <citation type="submission" date="2019-10" db="EMBL/GenBank/DDBJ databases">
        <authorList>
            <consortium name="DOE Joint Genome Institute"/>
            <person name="Kuo A."/>
            <person name="Miyauchi S."/>
            <person name="Kiss E."/>
            <person name="Drula E."/>
            <person name="Kohler A."/>
            <person name="Sanchez-Garcia M."/>
            <person name="Andreopoulos B."/>
            <person name="Barry K.W."/>
            <person name="Bonito G."/>
            <person name="Buee M."/>
            <person name="Carver A."/>
            <person name="Chen C."/>
            <person name="Cichocki N."/>
            <person name="Clum A."/>
            <person name="Culley D."/>
            <person name="Crous P.W."/>
            <person name="Fauchery L."/>
            <person name="Girlanda M."/>
            <person name="Hayes R."/>
            <person name="Keri Z."/>
            <person name="Labutti K."/>
            <person name="Lipzen A."/>
            <person name="Lombard V."/>
            <person name="Magnuson J."/>
            <person name="Maillard F."/>
            <person name="Morin E."/>
            <person name="Murat C."/>
            <person name="Nolan M."/>
            <person name="Ohm R."/>
            <person name="Pangilinan J."/>
            <person name="Pereira M."/>
            <person name="Perotto S."/>
            <person name="Peter M."/>
            <person name="Riley R."/>
            <person name="Sitrit Y."/>
            <person name="Stielow B."/>
            <person name="Szollosi G."/>
            <person name="Zifcakova L."/>
            <person name="Stursova M."/>
            <person name="Spatafora J.W."/>
            <person name="Tedersoo L."/>
            <person name="Vaario L.-M."/>
            <person name="Yamada A."/>
            <person name="Yan M."/>
            <person name="Wang P."/>
            <person name="Xu J."/>
            <person name="Bruns T."/>
            <person name="Baldrian P."/>
            <person name="Vilgalys R."/>
            <person name="Henrissat B."/>
            <person name="Grigoriev I.V."/>
            <person name="Hibbett D."/>
            <person name="Nagy L.G."/>
            <person name="Martin F.M."/>
        </authorList>
    </citation>
    <scope>NUCLEOTIDE SEQUENCE</scope>
    <source>
        <strain evidence="1">P2</strain>
    </source>
</reference>
<protein>
    <submittedName>
        <fullName evidence="1">Uncharacterized protein</fullName>
    </submittedName>
</protein>
<gene>
    <name evidence="1" type="ORF">BDM02DRAFT_3105570</name>
</gene>
<reference evidence="1" key="2">
    <citation type="journal article" date="2020" name="Nat. Commun.">
        <title>Large-scale genome sequencing of mycorrhizal fungi provides insights into the early evolution of symbiotic traits.</title>
        <authorList>
            <person name="Miyauchi S."/>
            <person name="Kiss E."/>
            <person name="Kuo A."/>
            <person name="Drula E."/>
            <person name="Kohler A."/>
            <person name="Sanchez-Garcia M."/>
            <person name="Morin E."/>
            <person name="Andreopoulos B."/>
            <person name="Barry K.W."/>
            <person name="Bonito G."/>
            <person name="Buee M."/>
            <person name="Carver A."/>
            <person name="Chen C."/>
            <person name="Cichocki N."/>
            <person name="Clum A."/>
            <person name="Culley D."/>
            <person name="Crous P.W."/>
            <person name="Fauchery L."/>
            <person name="Girlanda M."/>
            <person name="Hayes R.D."/>
            <person name="Keri Z."/>
            <person name="LaButti K."/>
            <person name="Lipzen A."/>
            <person name="Lombard V."/>
            <person name="Magnuson J."/>
            <person name="Maillard F."/>
            <person name="Murat C."/>
            <person name="Nolan M."/>
            <person name="Ohm R.A."/>
            <person name="Pangilinan J."/>
            <person name="Pereira M.F."/>
            <person name="Perotto S."/>
            <person name="Peter M."/>
            <person name="Pfister S."/>
            <person name="Riley R."/>
            <person name="Sitrit Y."/>
            <person name="Stielow J.B."/>
            <person name="Szollosi G."/>
            <person name="Zifcakova L."/>
            <person name="Stursova M."/>
            <person name="Spatafora J.W."/>
            <person name="Tedersoo L."/>
            <person name="Vaario L.M."/>
            <person name="Yamada A."/>
            <person name="Yan M."/>
            <person name="Wang P."/>
            <person name="Xu J."/>
            <person name="Bruns T."/>
            <person name="Baldrian P."/>
            <person name="Vilgalys R."/>
            <person name="Dunand C."/>
            <person name="Henrissat B."/>
            <person name="Grigoriev I.V."/>
            <person name="Hibbett D."/>
            <person name="Nagy L.G."/>
            <person name="Martin F.M."/>
        </authorList>
    </citation>
    <scope>NUCLEOTIDE SEQUENCE</scope>
    <source>
        <strain evidence="1">P2</strain>
    </source>
</reference>
<evidence type="ECO:0000313" key="2">
    <source>
        <dbReference type="Proteomes" id="UP000886501"/>
    </source>
</evidence>
<feature type="non-terminal residue" evidence="1">
    <location>
        <position position="1"/>
    </location>
</feature>
<sequence length="60" mass="6838">LPPLNKDDCPNFPSFTVRIEWLDAFTTARKYIKLDPTTRRKVAVLNLASNQYGAGGWRTL</sequence>
<dbReference type="EMBL" id="MU118444">
    <property type="protein sequence ID" value="KAF9642498.1"/>
    <property type="molecule type" value="Genomic_DNA"/>
</dbReference>
<organism evidence="1 2">
    <name type="scientific">Thelephora ganbajun</name>
    <name type="common">Ganba fungus</name>
    <dbReference type="NCBI Taxonomy" id="370292"/>
    <lineage>
        <taxon>Eukaryota</taxon>
        <taxon>Fungi</taxon>
        <taxon>Dikarya</taxon>
        <taxon>Basidiomycota</taxon>
        <taxon>Agaricomycotina</taxon>
        <taxon>Agaricomycetes</taxon>
        <taxon>Thelephorales</taxon>
        <taxon>Thelephoraceae</taxon>
        <taxon>Thelephora</taxon>
    </lineage>
</organism>
<keyword evidence="2" id="KW-1185">Reference proteome</keyword>
<dbReference type="Proteomes" id="UP000886501">
    <property type="component" value="Unassembled WGS sequence"/>
</dbReference>
<evidence type="ECO:0000313" key="1">
    <source>
        <dbReference type="EMBL" id="KAF9642498.1"/>
    </source>
</evidence>
<comment type="caution">
    <text evidence="1">The sequence shown here is derived from an EMBL/GenBank/DDBJ whole genome shotgun (WGS) entry which is preliminary data.</text>
</comment>
<accession>A0ACB6YZ76</accession>